<evidence type="ECO:0000313" key="2">
    <source>
        <dbReference type="Proteomes" id="UP000886520"/>
    </source>
</evidence>
<evidence type="ECO:0000313" key="1">
    <source>
        <dbReference type="EMBL" id="KAI5079237.1"/>
    </source>
</evidence>
<sequence length="128" mass="14511">MAELVRDEAVVVHGVFGKRSRADIQRGRREGEDDPIYKISERPLLEMDVNQSPSLPSTFLVHDLSTESFSLSDLSARISGLEIRVQKQGETISKHEATIHEKSKTIHSLRVRVELMDLENFDPSRRTG</sequence>
<reference evidence="1 2" key="1">
    <citation type="submission" date="2021-01" db="EMBL/GenBank/DDBJ databases">
        <title>Adiantum capillus-veneris genome.</title>
        <authorList>
            <person name="Fang Y."/>
            <person name="Liao Q."/>
        </authorList>
    </citation>
    <scope>NUCLEOTIDE SEQUENCE [LARGE SCALE GENOMIC DNA]</scope>
    <source>
        <strain evidence="1">H3</strain>
        <tissue evidence="1">Leaf</tissue>
    </source>
</reference>
<proteinExistence type="predicted"/>
<dbReference type="EMBL" id="JABFUD020000005">
    <property type="protein sequence ID" value="KAI5079237.1"/>
    <property type="molecule type" value="Genomic_DNA"/>
</dbReference>
<dbReference type="Proteomes" id="UP000886520">
    <property type="component" value="Chromosome 5"/>
</dbReference>
<accession>A0A9D4ZMI3</accession>
<organism evidence="1 2">
    <name type="scientific">Adiantum capillus-veneris</name>
    <name type="common">Maidenhair fern</name>
    <dbReference type="NCBI Taxonomy" id="13818"/>
    <lineage>
        <taxon>Eukaryota</taxon>
        <taxon>Viridiplantae</taxon>
        <taxon>Streptophyta</taxon>
        <taxon>Embryophyta</taxon>
        <taxon>Tracheophyta</taxon>
        <taxon>Polypodiopsida</taxon>
        <taxon>Polypodiidae</taxon>
        <taxon>Polypodiales</taxon>
        <taxon>Pteridineae</taxon>
        <taxon>Pteridaceae</taxon>
        <taxon>Vittarioideae</taxon>
        <taxon>Adiantum</taxon>
    </lineage>
</organism>
<dbReference type="AlphaFoldDB" id="A0A9D4ZMI3"/>
<gene>
    <name evidence="1" type="ORF">GOP47_0004716</name>
</gene>
<keyword evidence="2" id="KW-1185">Reference proteome</keyword>
<protein>
    <submittedName>
        <fullName evidence="1">Uncharacterized protein</fullName>
    </submittedName>
</protein>
<name>A0A9D4ZMI3_ADICA</name>
<comment type="caution">
    <text evidence="1">The sequence shown here is derived from an EMBL/GenBank/DDBJ whole genome shotgun (WGS) entry which is preliminary data.</text>
</comment>